<name>A0A0J9ER75_AJEDA</name>
<reference evidence="8" key="1">
    <citation type="submission" date="2010-03" db="EMBL/GenBank/DDBJ databases">
        <title>Annotation of Blastomyces dermatitidis strain ATCC 18188.</title>
        <authorList>
            <consortium name="The Broad Institute Genome Sequencing Platform"/>
            <consortium name="Broad Institute Genome Sequencing Center for Infectious Disease."/>
            <person name="Cuomo C."/>
            <person name="Klein B."/>
            <person name="Sullivan T."/>
            <person name="Heitman J."/>
            <person name="Young S."/>
            <person name="Zeng Q."/>
            <person name="Gargeya S."/>
            <person name="Alvarado L."/>
            <person name="Berlin A.M."/>
            <person name="Chapman S.B."/>
            <person name="Chen Z."/>
            <person name="Freedman E."/>
            <person name="Gellesch M."/>
            <person name="Goldberg J."/>
            <person name="Griggs A."/>
            <person name="Gujja S."/>
            <person name="Heilman E."/>
            <person name="Heiman D."/>
            <person name="Howarth C."/>
            <person name="Mehta T."/>
            <person name="Neiman D."/>
            <person name="Pearson M."/>
            <person name="Roberts A."/>
            <person name="Saif S."/>
            <person name="Shea T."/>
            <person name="Shenoy N."/>
            <person name="Sisk P."/>
            <person name="Stolte C."/>
            <person name="Sykes S."/>
            <person name="White J."/>
            <person name="Yandava C."/>
            <person name="Haas B."/>
            <person name="Nusbaum C."/>
            <person name="Birren B."/>
        </authorList>
    </citation>
    <scope>NUCLEOTIDE SEQUENCE</scope>
    <source>
        <strain evidence="8">ATCC 18188</strain>
    </source>
</reference>
<evidence type="ECO:0000259" key="7">
    <source>
        <dbReference type="Pfam" id="PF01061"/>
    </source>
</evidence>
<feature type="domain" description="ABC-2 type transporter transmembrane" evidence="7">
    <location>
        <begin position="3"/>
        <end position="152"/>
    </location>
</feature>
<keyword evidence="2" id="KW-0813">Transport</keyword>
<proteinExistence type="predicted"/>
<feature type="transmembrane region" description="Helical" evidence="6">
    <location>
        <begin position="120"/>
        <end position="142"/>
    </location>
</feature>
<keyword evidence="3 6" id="KW-0812">Transmembrane</keyword>
<feature type="transmembrane region" description="Helical" evidence="6">
    <location>
        <begin position="94"/>
        <end position="114"/>
    </location>
</feature>
<accession>A0A0J9ER75</accession>
<dbReference type="Pfam" id="PF01061">
    <property type="entry name" value="ABC2_membrane"/>
    <property type="match status" value="1"/>
</dbReference>
<feature type="transmembrane region" description="Helical" evidence="6">
    <location>
        <begin position="12"/>
        <end position="31"/>
    </location>
</feature>
<gene>
    <name evidence="8" type="ORF">BDDG_12238</name>
</gene>
<evidence type="ECO:0000256" key="3">
    <source>
        <dbReference type="ARBA" id="ARBA00022692"/>
    </source>
</evidence>
<organism evidence="8">
    <name type="scientific">Ajellomyces dermatitidis (strain ATCC 18188 / CBS 674.68)</name>
    <name type="common">Blastomyces dermatitidis</name>
    <dbReference type="NCBI Taxonomy" id="653446"/>
    <lineage>
        <taxon>Eukaryota</taxon>
        <taxon>Fungi</taxon>
        <taxon>Dikarya</taxon>
        <taxon>Ascomycota</taxon>
        <taxon>Pezizomycotina</taxon>
        <taxon>Eurotiomycetes</taxon>
        <taxon>Eurotiomycetidae</taxon>
        <taxon>Onygenales</taxon>
        <taxon>Ajellomycetaceae</taxon>
        <taxon>Blastomyces</taxon>
    </lineage>
</organism>
<dbReference type="GO" id="GO:0016020">
    <property type="term" value="C:membrane"/>
    <property type="evidence" value="ECO:0007669"/>
    <property type="project" value="UniProtKB-SubCell"/>
</dbReference>
<evidence type="ECO:0000256" key="2">
    <source>
        <dbReference type="ARBA" id="ARBA00022448"/>
    </source>
</evidence>
<keyword evidence="4 6" id="KW-1133">Transmembrane helix</keyword>
<dbReference type="PANTHER" id="PTHR19241">
    <property type="entry name" value="ATP-BINDING CASSETTE TRANSPORTER"/>
    <property type="match status" value="1"/>
</dbReference>
<dbReference type="GO" id="GO:0140359">
    <property type="term" value="F:ABC-type transporter activity"/>
    <property type="evidence" value="ECO:0007669"/>
    <property type="project" value="InterPro"/>
</dbReference>
<evidence type="ECO:0000313" key="8">
    <source>
        <dbReference type="EMBL" id="KMW67655.1"/>
    </source>
</evidence>
<sequence length="153" mass="17383">MQLDDSRSSLQYRIFIIFQITVIPALILAQVEPRYDIVCMIFYRESASKTYKQFPFALSMVLAEIPYNILCSVIFFLPIYYIPGLQSSSERAGYQFLMVLIAEMFAVTGGQMIAALTLSAFIAAQLNPPFHIILALFCGVAIPKPQIPRFWRV</sequence>
<evidence type="ECO:0000256" key="1">
    <source>
        <dbReference type="ARBA" id="ARBA00004141"/>
    </source>
</evidence>
<protein>
    <recommendedName>
        <fullName evidence="7">ABC-2 type transporter transmembrane domain-containing protein</fullName>
    </recommendedName>
</protein>
<dbReference type="Proteomes" id="UP000007802">
    <property type="component" value="Unassembled WGS sequence"/>
</dbReference>
<dbReference type="InterPro" id="IPR013525">
    <property type="entry name" value="ABC2_TM"/>
</dbReference>
<dbReference type="AlphaFoldDB" id="A0A0J9ER75"/>
<evidence type="ECO:0000256" key="4">
    <source>
        <dbReference type="ARBA" id="ARBA00022989"/>
    </source>
</evidence>
<dbReference type="EMBL" id="GG749430">
    <property type="protein sequence ID" value="KMW67655.1"/>
    <property type="molecule type" value="Genomic_DNA"/>
</dbReference>
<keyword evidence="5 6" id="KW-0472">Membrane</keyword>
<evidence type="ECO:0000256" key="5">
    <source>
        <dbReference type="ARBA" id="ARBA00023136"/>
    </source>
</evidence>
<feature type="transmembrane region" description="Helical" evidence="6">
    <location>
        <begin position="65"/>
        <end position="82"/>
    </location>
</feature>
<comment type="subcellular location">
    <subcellularLocation>
        <location evidence="1">Membrane</location>
        <topology evidence="1">Multi-pass membrane protein</topology>
    </subcellularLocation>
</comment>
<evidence type="ECO:0000256" key="6">
    <source>
        <dbReference type="SAM" id="Phobius"/>
    </source>
</evidence>